<evidence type="ECO:0000313" key="3">
    <source>
        <dbReference type="Proteomes" id="UP001148018"/>
    </source>
</evidence>
<accession>A0A9Q0DUH2</accession>
<dbReference type="AlphaFoldDB" id="A0A9Q0DUH2"/>
<comment type="caution">
    <text evidence="2">The sequence shown here is derived from an EMBL/GenBank/DDBJ whole genome shotgun (WGS) entry which is preliminary data.</text>
</comment>
<proteinExistence type="predicted"/>
<gene>
    <name evidence="2" type="ORF">NHX12_005740</name>
</gene>
<name>A0A9Q0DUH2_9TELE</name>
<dbReference type="EMBL" id="JANIIK010000112">
    <property type="protein sequence ID" value="KAJ3593405.1"/>
    <property type="molecule type" value="Genomic_DNA"/>
</dbReference>
<feature type="compositionally biased region" description="Acidic residues" evidence="1">
    <location>
        <begin position="130"/>
        <end position="139"/>
    </location>
</feature>
<evidence type="ECO:0000313" key="2">
    <source>
        <dbReference type="EMBL" id="KAJ3593405.1"/>
    </source>
</evidence>
<feature type="region of interest" description="Disordered" evidence="1">
    <location>
        <begin position="1"/>
        <end position="139"/>
    </location>
</feature>
<keyword evidence="3" id="KW-1185">Reference proteome</keyword>
<sequence length="139" mass="14204">MKGNPVIPRGDPIGGSTTGSRYGCGAAGVEPSVRPNQDDDETGEDDALPPQGGPASTGRTSLYREDQPPQGGTASTGRPSLYRETRPPQGETASTGGPSLYRGAQPLQGGLASTGGPSLYREAQPLQGGPEEEGQVTRL</sequence>
<feature type="compositionally biased region" description="Acidic residues" evidence="1">
    <location>
        <begin position="38"/>
        <end position="47"/>
    </location>
</feature>
<reference evidence="2" key="1">
    <citation type="submission" date="2022-07" db="EMBL/GenBank/DDBJ databases">
        <title>Chromosome-level genome of Muraenolepis orangiensis.</title>
        <authorList>
            <person name="Kim J."/>
        </authorList>
    </citation>
    <scope>NUCLEOTIDE SEQUENCE</scope>
    <source>
        <strain evidence="2">KU_S4_2022</strain>
        <tissue evidence="2">Muscle</tissue>
    </source>
</reference>
<protein>
    <submittedName>
        <fullName evidence="2">Uncharacterized protein</fullName>
    </submittedName>
</protein>
<dbReference type="Proteomes" id="UP001148018">
    <property type="component" value="Unassembled WGS sequence"/>
</dbReference>
<organism evidence="2 3">
    <name type="scientific">Muraenolepis orangiensis</name>
    <name type="common">Patagonian moray cod</name>
    <dbReference type="NCBI Taxonomy" id="630683"/>
    <lineage>
        <taxon>Eukaryota</taxon>
        <taxon>Metazoa</taxon>
        <taxon>Chordata</taxon>
        <taxon>Craniata</taxon>
        <taxon>Vertebrata</taxon>
        <taxon>Euteleostomi</taxon>
        <taxon>Actinopterygii</taxon>
        <taxon>Neopterygii</taxon>
        <taxon>Teleostei</taxon>
        <taxon>Neoteleostei</taxon>
        <taxon>Acanthomorphata</taxon>
        <taxon>Zeiogadaria</taxon>
        <taxon>Gadariae</taxon>
        <taxon>Gadiformes</taxon>
        <taxon>Muraenolepidoidei</taxon>
        <taxon>Muraenolepididae</taxon>
        <taxon>Muraenolepis</taxon>
    </lineage>
</organism>
<evidence type="ECO:0000256" key="1">
    <source>
        <dbReference type="SAM" id="MobiDB-lite"/>
    </source>
</evidence>